<feature type="compositionally biased region" description="Acidic residues" evidence="9">
    <location>
        <begin position="463"/>
        <end position="472"/>
    </location>
</feature>
<evidence type="ECO:0000256" key="4">
    <source>
        <dbReference type="ARBA" id="ARBA00022603"/>
    </source>
</evidence>
<dbReference type="GO" id="GO:0030687">
    <property type="term" value="C:preribosome, large subunit precursor"/>
    <property type="evidence" value="ECO:0007669"/>
    <property type="project" value="TreeGrafter"/>
</dbReference>
<keyword evidence="6 8" id="KW-0949">S-adenosyl-L-methionine</keyword>
<feature type="domain" description="DUF3381" evidence="12">
    <location>
        <begin position="252"/>
        <end position="403"/>
    </location>
</feature>
<keyword evidence="7 8" id="KW-0539">Nucleus</keyword>
<dbReference type="HAMAP" id="MF_01547">
    <property type="entry name" value="RNA_methyltr_E"/>
    <property type="match status" value="1"/>
</dbReference>
<feature type="binding site" evidence="8">
    <location>
        <position position="95"/>
    </location>
    <ligand>
        <name>S-adenosyl-L-methionine</name>
        <dbReference type="ChEBI" id="CHEBI:59789"/>
    </ligand>
</feature>
<accession>A0A507BXR9</accession>
<feature type="domain" description="Ribosomal RNA methyltransferase FtsJ" evidence="10">
    <location>
        <begin position="27"/>
        <end position="203"/>
    </location>
</feature>
<dbReference type="InterPro" id="IPR028589">
    <property type="entry name" value="SPB1-like"/>
</dbReference>
<feature type="compositionally biased region" description="Acidic residues" evidence="9">
    <location>
        <begin position="639"/>
        <end position="649"/>
    </location>
</feature>
<dbReference type="RefSeq" id="XP_031022163.1">
    <property type="nucleotide sequence ID" value="XM_031171861.1"/>
</dbReference>
<feature type="compositionally biased region" description="Basic and acidic residues" evidence="9">
    <location>
        <begin position="382"/>
        <end position="398"/>
    </location>
</feature>
<dbReference type="GO" id="GO:0008650">
    <property type="term" value="F:rRNA (uridine-2'-O-)-methyltransferase activity"/>
    <property type="evidence" value="ECO:0007669"/>
    <property type="project" value="TreeGrafter"/>
</dbReference>
<feature type="binding site" evidence="8">
    <location>
        <position position="59"/>
    </location>
    <ligand>
        <name>S-adenosyl-L-methionine</name>
        <dbReference type="ChEBI" id="CHEBI:59789"/>
    </ligand>
</feature>
<feature type="region of interest" description="Disordered" evidence="9">
    <location>
        <begin position="461"/>
        <end position="618"/>
    </location>
</feature>
<evidence type="ECO:0000313" key="13">
    <source>
        <dbReference type="EMBL" id="TPX30516.1"/>
    </source>
</evidence>
<feature type="compositionally biased region" description="Acidic residues" evidence="9">
    <location>
        <begin position="563"/>
        <end position="594"/>
    </location>
</feature>
<dbReference type="GeneID" id="42007158"/>
<dbReference type="InterPro" id="IPR024576">
    <property type="entry name" value="rRNA_MeTfrase_Spb1_DUF3381"/>
</dbReference>
<evidence type="ECO:0000256" key="9">
    <source>
        <dbReference type="SAM" id="MobiDB-lite"/>
    </source>
</evidence>
<feature type="domain" description="Ribosomal RNA methyltransferase SPB1-like C-terminal" evidence="11">
    <location>
        <begin position="699"/>
        <end position="920"/>
    </location>
</feature>
<keyword evidence="2 8" id="KW-0690">Ribosome biogenesis</keyword>
<feature type="region of interest" description="Disordered" evidence="9">
    <location>
        <begin position="378"/>
        <end position="403"/>
    </location>
</feature>
<dbReference type="InterPro" id="IPR050082">
    <property type="entry name" value="RNA_methyltr_RlmE"/>
</dbReference>
<dbReference type="GO" id="GO:0000466">
    <property type="term" value="P:maturation of 5.8S rRNA from tricistronic rRNA transcript (SSU-rRNA, 5.8S rRNA, LSU-rRNA)"/>
    <property type="evidence" value="ECO:0007669"/>
    <property type="project" value="TreeGrafter"/>
</dbReference>
<feature type="compositionally biased region" description="Basic and acidic residues" evidence="9">
    <location>
        <begin position="544"/>
        <end position="554"/>
    </location>
</feature>
<evidence type="ECO:0000256" key="5">
    <source>
        <dbReference type="ARBA" id="ARBA00022679"/>
    </source>
</evidence>
<comment type="caution">
    <text evidence="13">The sequence shown here is derived from an EMBL/GenBank/DDBJ whole genome shotgun (WGS) entry which is preliminary data.</text>
</comment>
<dbReference type="PANTHER" id="PTHR10920:SF13">
    <property type="entry name" value="PRE-RRNA 2'-O-RIBOSE RNA METHYLTRANSFERASE FTSJ3"/>
    <property type="match status" value="1"/>
</dbReference>
<name>A0A507BXR9_9FUNG</name>
<proteinExistence type="inferred from homology"/>
<dbReference type="Gene3D" id="3.40.50.150">
    <property type="entry name" value="Vaccinia Virus protein VP39"/>
    <property type="match status" value="1"/>
</dbReference>
<dbReference type="InterPro" id="IPR002877">
    <property type="entry name" value="RNA_MeTrfase_FtsJ_dom"/>
</dbReference>
<comment type="similarity">
    <text evidence="8">Belongs to the class I-like SAM-binding methyltransferase superfamily. RNA methyltransferase RlmE family. SPB1 subfamily.</text>
</comment>
<feature type="compositionally biased region" description="Basic residues" evidence="9">
    <location>
        <begin position="915"/>
        <end position="928"/>
    </location>
</feature>
<evidence type="ECO:0000256" key="6">
    <source>
        <dbReference type="ARBA" id="ARBA00022691"/>
    </source>
</evidence>
<dbReference type="STRING" id="1806994.A0A507BXR9"/>
<dbReference type="InterPro" id="IPR012920">
    <property type="entry name" value="rRNA_MeTfrase_SPB1-like_C"/>
</dbReference>
<keyword evidence="4 8" id="KW-0489">Methyltransferase</keyword>
<dbReference type="Proteomes" id="UP000319731">
    <property type="component" value="Unassembled WGS sequence"/>
</dbReference>
<dbReference type="GO" id="GO:0005730">
    <property type="term" value="C:nucleolus"/>
    <property type="evidence" value="ECO:0007669"/>
    <property type="project" value="UniProtKB-SubCell"/>
</dbReference>
<dbReference type="Pfam" id="PF11861">
    <property type="entry name" value="DUF3381"/>
    <property type="match status" value="1"/>
</dbReference>
<reference evidence="13 14" key="1">
    <citation type="journal article" date="2019" name="Sci. Rep.">
        <title>Comparative genomics of chytrid fungi reveal insights into the obligate biotrophic and pathogenic lifestyle of Synchytrium endobioticum.</title>
        <authorList>
            <person name="van de Vossenberg B.T.L.H."/>
            <person name="Warris S."/>
            <person name="Nguyen H.D.T."/>
            <person name="van Gent-Pelzer M.P.E."/>
            <person name="Joly D.L."/>
            <person name="van de Geest H.C."/>
            <person name="Bonants P.J.M."/>
            <person name="Smith D.S."/>
            <person name="Levesque C.A."/>
            <person name="van der Lee T.A.J."/>
        </authorList>
    </citation>
    <scope>NUCLEOTIDE SEQUENCE [LARGE SCALE GENOMIC DNA]</scope>
    <source>
        <strain evidence="13 14">JEL517</strain>
    </source>
</reference>
<evidence type="ECO:0000313" key="14">
    <source>
        <dbReference type="Proteomes" id="UP000319731"/>
    </source>
</evidence>
<dbReference type="OrthoDB" id="1287559at2759"/>
<feature type="compositionally biased region" description="Polar residues" evidence="9">
    <location>
        <begin position="597"/>
        <end position="607"/>
    </location>
</feature>
<dbReference type="SUPFAM" id="SSF53335">
    <property type="entry name" value="S-adenosyl-L-methionine-dependent methyltransferases"/>
    <property type="match status" value="1"/>
</dbReference>
<evidence type="ECO:0000256" key="8">
    <source>
        <dbReference type="HAMAP-Rule" id="MF_03163"/>
    </source>
</evidence>
<dbReference type="InterPro" id="IPR029063">
    <property type="entry name" value="SAM-dependent_MTases_sf"/>
</dbReference>
<organism evidence="13 14">
    <name type="scientific">Synchytrium microbalum</name>
    <dbReference type="NCBI Taxonomy" id="1806994"/>
    <lineage>
        <taxon>Eukaryota</taxon>
        <taxon>Fungi</taxon>
        <taxon>Fungi incertae sedis</taxon>
        <taxon>Chytridiomycota</taxon>
        <taxon>Chytridiomycota incertae sedis</taxon>
        <taxon>Chytridiomycetes</taxon>
        <taxon>Synchytriales</taxon>
        <taxon>Synchytriaceae</taxon>
        <taxon>Synchytrium</taxon>
    </lineage>
</organism>
<dbReference type="Pfam" id="PF07780">
    <property type="entry name" value="Spb1_C"/>
    <property type="match status" value="1"/>
</dbReference>
<evidence type="ECO:0000259" key="12">
    <source>
        <dbReference type="Pfam" id="PF11861"/>
    </source>
</evidence>
<feature type="region of interest" description="Disordered" evidence="9">
    <location>
        <begin position="885"/>
        <end position="928"/>
    </location>
</feature>
<evidence type="ECO:0000259" key="11">
    <source>
        <dbReference type="Pfam" id="PF07780"/>
    </source>
</evidence>
<dbReference type="FunFam" id="3.40.50.150:FF:000004">
    <property type="entry name" value="AdoMet-dependent rRNA methyltransferase SPB1"/>
    <property type="match status" value="1"/>
</dbReference>
<dbReference type="InterPro" id="IPR015507">
    <property type="entry name" value="rRNA-MeTfrase_E"/>
</dbReference>
<keyword evidence="3 8" id="KW-0698">rRNA processing</keyword>
<feature type="active site" description="Proton acceptor" evidence="8">
    <location>
        <position position="160"/>
    </location>
</feature>
<feature type="binding site" evidence="8">
    <location>
        <position position="120"/>
    </location>
    <ligand>
        <name>S-adenosyl-L-methionine</name>
        <dbReference type="ChEBI" id="CHEBI:59789"/>
    </ligand>
</feature>
<feature type="binding site" evidence="8">
    <location>
        <position position="79"/>
    </location>
    <ligand>
        <name>S-adenosyl-L-methionine</name>
        <dbReference type="ChEBI" id="CHEBI:59789"/>
    </ligand>
</feature>
<evidence type="ECO:0000256" key="2">
    <source>
        <dbReference type="ARBA" id="ARBA00022517"/>
    </source>
</evidence>
<feature type="compositionally biased region" description="Basic and acidic residues" evidence="9">
    <location>
        <begin position="684"/>
        <end position="694"/>
    </location>
</feature>
<evidence type="ECO:0000256" key="7">
    <source>
        <dbReference type="ARBA" id="ARBA00023242"/>
    </source>
</evidence>
<dbReference type="GO" id="GO:0016435">
    <property type="term" value="F:rRNA (guanine) methyltransferase activity"/>
    <property type="evidence" value="ECO:0007669"/>
    <property type="project" value="TreeGrafter"/>
</dbReference>
<evidence type="ECO:0000259" key="10">
    <source>
        <dbReference type="Pfam" id="PF01728"/>
    </source>
</evidence>
<gene>
    <name evidence="13" type="ORF">SmJEL517_g05935</name>
</gene>
<dbReference type="Pfam" id="PF01728">
    <property type="entry name" value="FtsJ"/>
    <property type="match status" value="1"/>
</dbReference>
<dbReference type="HAMAP" id="MF_03163">
    <property type="entry name" value="RNA_methyltr_E_SPB1"/>
    <property type="match status" value="1"/>
</dbReference>
<evidence type="ECO:0000256" key="3">
    <source>
        <dbReference type="ARBA" id="ARBA00022552"/>
    </source>
</evidence>
<feature type="binding site" evidence="8">
    <location>
        <position position="61"/>
    </location>
    <ligand>
        <name>S-adenosyl-L-methionine</name>
        <dbReference type="ChEBI" id="CHEBI:59789"/>
    </ligand>
</feature>
<keyword evidence="14" id="KW-1185">Reference proteome</keyword>
<protein>
    <submittedName>
        <fullName evidence="13">Uncharacterized protein</fullName>
    </submittedName>
</protein>
<dbReference type="AlphaFoldDB" id="A0A507BXR9"/>
<feature type="region of interest" description="Disordered" evidence="9">
    <location>
        <begin position="637"/>
        <end position="708"/>
    </location>
</feature>
<keyword evidence="5 8" id="KW-0808">Transferase</keyword>
<dbReference type="EMBL" id="QEAO01000066">
    <property type="protein sequence ID" value="TPX30516.1"/>
    <property type="molecule type" value="Genomic_DNA"/>
</dbReference>
<sequence>MAGAKRSKKHAKGRLDRYYQMAKEQGYRARSAFKLIQLNRKYNLLGKAKCLVDLCAAPGGWLQVASKYMPKPSVIVGVDIVPIKPIPGVITLCEDITTAKCRQQLKGELKQWKADVVLHDGAPNVGTSWLQDAYTQNELVLSSLKLATEFMMPHGTFITKVFRSKDYNKLLWVFHQLFKQVDATKPASSRNVSAEIFVVCRDYLAPKKVDPKLLDARFVFQEGEIGEDGEHEEDAKKKKEKQGALLNDLLHPEKKKRHREGYADGDYTLHHVEKVSTFIHDRDYVAVLSRAHTLDFEADDDGRALVSHPLTTDDIRASCRDLRVLGKKDFKDLLKWRQHIRISLNLDKKKEVKPAAAEDDESGLPMDEDALAEQLGKQATAMEKKARRERRKEFDRKTKQAKRMQLGMSEPMDIGIEASQDGGLGNDVLFSANAMSNGDEEHTEQDEILKRRRIILKNMAADISDDDDEDDQVSSHSDSEDGYDSDVERISRLRSLENEIESRTEHYDALEIERNPAAKVKKDSQKKRSEVGSQFEEWYGVEYDAEKAAAERADMGIGSGSEESTDDEYSDEDDTMEGDDDSDMDGEPADDEGLDANATSDSTSNIPKPTIPSIPVKPVKLSKRAQLFFDNPLFKDVHADEDEDVDDNEKENAVGAFDSEMTWPASSDDEAEASSGKNMKRKRNQESKKSDTKKKSSKKQKKGDVKENKDGFEIVPAVEIKTDDIDDGEYAINTAVAYTIAQKMLRPSGKRDLIDDGYNRYAFNDRLGLPDWFINDEERHNKPITPPTKESVAIMKARMRALDARPIKKVAEAKFRKTLRAARRIQKAQAKSHAIELDPDMPEKSKLQSISDLMAKAKKAAKTGGAGLTKAGKKKDLPKLVVAKGSNRGVQGRPKGVKGRYKMVDSRMKKELRAGKRAQKAKGGKRRK</sequence>
<dbReference type="GO" id="GO:0000463">
    <property type="term" value="P:maturation of LSU-rRNA from tricistronic rRNA transcript (SSU-rRNA, 5.8S rRNA, LSU-rRNA)"/>
    <property type="evidence" value="ECO:0007669"/>
    <property type="project" value="TreeGrafter"/>
</dbReference>
<dbReference type="PANTHER" id="PTHR10920">
    <property type="entry name" value="RIBOSOMAL RNA METHYLTRANSFERASE"/>
    <property type="match status" value="1"/>
</dbReference>
<feature type="compositionally biased region" description="Basic and acidic residues" evidence="9">
    <location>
        <begin position="486"/>
        <end position="530"/>
    </location>
</feature>
<feature type="compositionally biased region" description="Basic and acidic residues" evidence="9">
    <location>
        <begin position="902"/>
        <end position="914"/>
    </location>
</feature>
<comment type="subcellular location">
    <subcellularLocation>
        <location evidence="1 8">Nucleus</location>
        <location evidence="1 8">Nucleolus</location>
    </subcellularLocation>
</comment>
<evidence type="ECO:0000256" key="1">
    <source>
        <dbReference type="ARBA" id="ARBA00004604"/>
    </source>
</evidence>